<dbReference type="InterPro" id="IPR050738">
    <property type="entry name" value="Sulfatase"/>
</dbReference>
<evidence type="ECO:0000313" key="6">
    <source>
        <dbReference type="EMBL" id="MBD0850753.1"/>
    </source>
</evidence>
<dbReference type="InterPro" id="IPR000917">
    <property type="entry name" value="Sulfatase_N"/>
</dbReference>
<evidence type="ECO:0000256" key="2">
    <source>
        <dbReference type="ARBA" id="ARBA00022723"/>
    </source>
</evidence>
<evidence type="ECO:0000256" key="1">
    <source>
        <dbReference type="ARBA" id="ARBA00008779"/>
    </source>
</evidence>
<comment type="caution">
    <text evidence="6">The sequence shown here is derived from an EMBL/GenBank/DDBJ whole genome shotgun (WGS) entry which is preliminary data.</text>
</comment>
<evidence type="ECO:0000256" key="4">
    <source>
        <dbReference type="ARBA" id="ARBA00022837"/>
    </source>
</evidence>
<dbReference type="EMBL" id="JABTCG010000003">
    <property type="protein sequence ID" value="MBD0850753.1"/>
    <property type="molecule type" value="Genomic_DNA"/>
</dbReference>
<keyword evidence="3" id="KW-0378">Hydrolase</keyword>
<organism evidence="6 7">
    <name type="scientific">Maribacter arenosus</name>
    <dbReference type="NCBI Taxonomy" id="1854708"/>
    <lineage>
        <taxon>Bacteria</taxon>
        <taxon>Pseudomonadati</taxon>
        <taxon>Bacteroidota</taxon>
        <taxon>Flavobacteriia</taxon>
        <taxon>Flavobacteriales</taxon>
        <taxon>Flavobacteriaceae</taxon>
        <taxon>Maribacter</taxon>
    </lineage>
</organism>
<evidence type="ECO:0000256" key="3">
    <source>
        <dbReference type="ARBA" id="ARBA00022801"/>
    </source>
</evidence>
<dbReference type="PANTHER" id="PTHR42693:SF53">
    <property type="entry name" value="ENDO-4-O-SULFATASE"/>
    <property type="match status" value="1"/>
</dbReference>
<gene>
    <name evidence="6" type="ORF">HPE63_08740</name>
</gene>
<protein>
    <submittedName>
        <fullName evidence="6">Arylsulfatase</fullName>
    </submittedName>
</protein>
<dbReference type="Gene3D" id="3.30.1120.10">
    <property type="match status" value="1"/>
</dbReference>
<feature type="domain" description="Sulfatase N-terminal" evidence="5">
    <location>
        <begin position="36"/>
        <end position="391"/>
    </location>
</feature>
<reference evidence="6 7" key="1">
    <citation type="submission" date="2020-05" db="EMBL/GenBank/DDBJ databases">
        <title>The draft genome sequence of Maribacter arenosus CAU 1321.</title>
        <authorList>
            <person name="Mu L."/>
        </authorList>
    </citation>
    <scope>NUCLEOTIDE SEQUENCE [LARGE SCALE GENOMIC DNA]</scope>
    <source>
        <strain evidence="6 7">CAU 1321</strain>
    </source>
</reference>
<dbReference type="RefSeq" id="WP_188313891.1">
    <property type="nucleotide sequence ID" value="NZ_JABTCG010000003.1"/>
</dbReference>
<accession>A0ABR7VEI7</accession>
<dbReference type="Proteomes" id="UP000598350">
    <property type="component" value="Unassembled WGS sequence"/>
</dbReference>
<keyword evidence="2" id="KW-0479">Metal-binding</keyword>
<dbReference type="PROSITE" id="PS00523">
    <property type="entry name" value="SULFATASE_1"/>
    <property type="match status" value="1"/>
</dbReference>
<keyword evidence="7" id="KW-1185">Reference proteome</keyword>
<dbReference type="Pfam" id="PF00884">
    <property type="entry name" value="Sulfatase"/>
    <property type="match status" value="1"/>
</dbReference>
<name>A0ABR7VEI7_9FLAO</name>
<evidence type="ECO:0000313" key="7">
    <source>
        <dbReference type="Proteomes" id="UP000598350"/>
    </source>
</evidence>
<dbReference type="Gene3D" id="3.40.720.10">
    <property type="entry name" value="Alkaline Phosphatase, subunit A"/>
    <property type="match status" value="1"/>
</dbReference>
<evidence type="ECO:0000259" key="5">
    <source>
        <dbReference type="Pfam" id="PF00884"/>
    </source>
</evidence>
<dbReference type="PANTHER" id="PTHR42693">
    <property type="entry name" value="ARYLSULFATASE FAMILY MEMBER"/>
    <property type="match status" value="1"/>
</dbReference>
<dbReference type="CDD" id="cd16143">
    <property type="entry name" value="ARS_like"/>
    <property type="match status" value="1"/>
</dbReference>
<dbReference type="SUPFAM" id="SSF53649">
    <property type="entry name" value="Alkaline phosphatase-like"/>
    <property type="match status" value="1"/>
</dbReference>
<dbReference type="InterPro" id="IPR024607">
    <property type="entry name" value="Sulfatase_CS"/>
</dbReference>
<comment type="similarity">
    <text evidence="1">Belongs to the sulfatase family.</text>
</comment>
<proteinExistence type="inferred from homology"/>
<keyword evidence="4" id="KW-0106">Calcium</keyword>
<sequence length="535" mass="59967">MKAISLLFLLFVPCGILFLTGCKEAPEKDETTEQLPNIIYILADDLGYGDIHAFNPNGKITTPNIDALATNGIKFIDAHTSSAVCTPTRYGILTGRYNWRSAIKSGVLTGKSKALIPKQRTTVASLLKRKGYHTAFIGKWHLGWDWAFKDSTDFGGEGWNYGDFENMDFEKPIKNGPNDLGFDFSYGHSGSLDMAPYIYIENGRPTAAVDRVTEDTGKYTWWRKGPTASDFIHEEVTPNFFKKAISYIEEKATQAHPFFLYLALPSPHTPILPKKEWQGKSNTNPYGDFVVMIDAYVGEVVEVLAQKGLTENTIVIFTSDNGCSPEADFEVLKEKGHHPNANFRGHKADIYEGGHRVPFIVKWPKQIASNTVSEKTICTTDLMATLADVAKIDLRENEGEDSYSLLPIFKDPNTTDFKREATVHHSINGSFAIRKDQWKMIFCAGSGGWSHPKPDADGIGELPIFQLYDLAIDPGEQANLYGKHPEVEHQLRQLMLQYIEDGRSTPGTKQENDPEKYGSKNWKQLAMLKEKLHKT</sequence>
<dbReference type="PROSITE" id="PS00149">
    <property type="entry name" value="SULFATASE_2"/>
    <property type="match status" value="1"/>
</dbReference>
<dbReference type="PROSITE" id="PS51257">
    <property type="entry name" value="PROKAR_LIPOPROTEIN"/>
    <property type="match status" value="1"/>
</dbReference>
<dbReference type="InterPro" id="IPR017850">
    <property type="entry name" value="Alkaline_phosphatase_core_sf"/>
</dbReference>